<gene>
    <name evidence="2" type="ORF">LCGC14_2939430</name>
</gene>
<keyword evidence="1" id="KW-0812">Transmembrane</keyword>
<keyword evidence="1" id="KW-0472">Membrane</keyword>
<protein>
    <submittedName>
        <fullName evidence="2">Uncharacterized protein</fullName>
    </submittedName>
</protein>
<feature type="transmembrane region" description="Helical" evidence="1">
    <location>
        <begin position="7"/>
        <end position="31"/>
    </location>
</feature>
<reference evidence="2" key="1">
    <citation type="journal article" date="2015" name="Nature">
        <title>Complex archaea that bridge the gap between prokaryotes and eukaryotes.</title>
        <authorList>
            <person name="Spang A."/>
            <person name="Saw J.H."/>
            <person name="Jorgensen S.L."/>
            <person name="Zaremba-Niedzwiedzka K."/>
            <person name="Martijn J."/>
            <person name="Lind A.E."/>
            <person name="van Eijk R."/>
            <person name="Schleper C."/>
            <person name="Guy L."/>
            <person name="Ettema T.J."/>
        </authorList>
    </citation>
    <scope>NUCLEOTIDE SEQUENCE</scope>
</reference>
<organism evidence="2">
    <name type="scientific">marine sediment metagenome</name>
    <dbReference type="NCBI Taxonomy" id="412755"/>
    <lineage>
        <taxon>unclassified sequences</taxon>
        <taxon>metagenomes</taxon>
        <taxon>ecological metagenomes</taxon>
    </lineage>
</organism>
<evidence type="ECO:0000256" key="1">
    <source>
        <dbReference type="SAM" id="Phobius"/>
    </source>
</evidence>
<keyword evidence="1" id="KW-1133">Transmembrane helix</keyword>
<comment type="caution">
    <text evidence="2">The sequence shown here is derived from an EMBL/GenBank/DDBJ whole genome shotgun (WGS) entry which is preliminary data.</text>
</comment>
<feature type="transmembrane region" description="Helical" evidence="1">
    <location>
        <begin position="37"/>
        <end position="55"/>
    </location>
</feature>
<dbReference type="AlphaFoldDB" id="A0A0F8Y5J3"/>
<evidence type="ECO:0000313" key="2">
    <source>
        <dbReference type="EMBL" id="KKK68895.1"/>
    </source>
</evidence>
<dbReference type="EMBL" id="LAZR01058919">
    <property type="protein sequence ID" value="KKK68895.1"/>
    <property type="molecule type" value="Genomic_DNA"/>
</dbReference>
<sequence length="60" mass="6324">MQFLKMIFGAASIVSSAALLFITATGLIPIYLVDSMYIIGTIGLVGGIGTYSLIIKELVN</sequence>
<name>A0A0F8Y5J3_9ZZZZ</name>
<accession>A0A0F8Y5J3</accession>
<proteinExistence type="predicted"/>